<dbReference type="Proteomes" id="UP000078546">
    <property type="component" value="Unassembled WGS sequence"/>
</dbReference>
<gene>
    <name evidence="3" type="ORF">POVCU1_004720</name>
    <name evidence="2" type="ORF">POVCU2_0005410</name>
</gene>
<evidence type="ECO:0000313" key="2">
    <source>
        <dbReference type="EMBL" id="SBS80435.1"/>
    </source>
</evidence>
<reference evidence="4 5" key="2">
    <citation type="submission" date="2016-05" db="EMBL/GenBank/DDBJ databases">
        <authorList>
            <person name="Naeem Raeece"/>
        </authorList>
    </citation>
    <scope>NUCLEOTIDE SEQUENCE [LARGE SCALE GENOMIC DNA]</scope>
</reference>
<evidence type="ECO:0000313" key="5">
    <source>
        <dbReference type="Proteomes" id="UP000078560"/>
    </source>
</evidence>
<feature type="compositionally biased region" description="Basic and acidic residues" evidence="1">
    <location>
        <begin position="66"/>
        <end position="85"/>
    </location>
</feature>
<dbReference type="EMBL" id="FLQU01000077">
    <property type="protein sequence ID" value="SBS80435.1"/>
    <property type="molecule type" value="Genomic_DNA"/>
</dbReference>
<evidence type="ECO:0000256" key="1">
    <source>
        <dbReference type="SAM" id="MobiDB-lite"/>
    </source>
</evidence>
<evidence type="ECO:0000313" key="3">
    <source>
        <dbReference type="EMBL" id="SBS81107.1"/>
    </source>
</evidence>
<sequence>MYTRQLCASYVIMKFTENSSEEFIMPTIIFADTYFRHFEIVTKQIGDIFPVGRSDPHPTTLLNKPVIDDFHTPPPSQKKEKEKEDTHIYGERYILRSLHSTNGSNYSRHIGRKMTPLHEQRIIVTMKKNDKRGSGSKLETHSFVNAPVVRHIGRATHSFSDTSIG</sequence>
<dbReference type="Proteomes" id="UP000078560">
    <property type="component" value="Unassembled WGS sequence"/>
</dbReference>
<feature type="region of interest" description="Disordered" evidence="1">
    <location>
        <begin position="60"/>
        <end position="85"/>
    </location>
</feature>
<accession>A0A1A8VLC4</accession>
<reference evidence="2" key="1">
    <citation type="submission" date="2016-05" db="EMBL/GenBank/DDBJ databases">
        <authorList>
            <person name="Lavstsen T."/>
            <person name="Jespersen J.S."/>
        </authorList>
    </citation>
    <scope>NUCLEOTIDE SEQUENCE [LARGE SCALE GENOMIC DNA]</scope>
</reference>
<name>A0A1A8VLC4_PLAOA</name>
<dbReference type="EMBL" id="FLQV01000092">
    <property type="protein sequence ID" value="SBS81107.1"/>
    <property type="molecule type" value="Genomic_DNA"/>
</dbReference>
<protein>
    <submittedName>
        <fullName evidence="2">Uncharacterized protein</fullName>
    </submittedName>
</protein>
<proteinExistence type="predicted"/>
<evidence type="ECO:0000313" key="4">
    <source>
        <dbReference type="Proteomes" id="UP000078546"/>
    </source>
</evidence>
<organism evidence="2 5">
    <name type="scientific">Plasmodium ovale curtisi</name>
    <dbReference type="NCBI Taxonomy" id="864141"/>
    <lineage>
        <taxon>Eukaryota</taxon>
        <taxon>Sar</taxon>
        <taxon>Alveolata</taxon>
        <taxon>Apicomplexa</taxon>
        <taxon>Aconoidasida</taxon>
        <taxon>Haemosporida</taxon>
        <taxon>Plasmodiidae</taxon>
        <taxon>Plasmodium</taxon>
        <taxon>Plasmodium (Plasmodium)</taxon>
    </lineage>
</organism>
<dbReference type="AlphaFoldDB" id="A0A1A8VLC4"/>